<proteinExistence type="predicted"/>
<sequence length="492" mass="57175">MGRHGAIMRQITPLALLYIANRCSQSVFVESIRLSVREGFLWSAAPPPQTKVLLPLSADYVDYLEDPREYSSNVDYSESRYPPYPYYDAPRNLFFSIEAKDDSTDDDFDLSETQRTYMENSTLRRNGEDYNPLDSSPIAVFDRSIGKDHRDYVYSAGAQHPRDEMRTDLAAYDLVRKGLAPWPSYDELETEGRALRTSLFIDLDPGHHLERLLIGKPMHRRDITTLGEARIEQPRWLERSFAEEWPLTYSEYAELPLDTREAYYANRCQVCDEEEKFTMVLNYRRALGDVVEHQHPLEFRHIEDSYTYTPKESPVLQDLLNWDDPLDAPWRVRVEECIRDCIAYGWPPEPVRFHSCFEVYDVTWLPGVIKVVIEQTRDEGGHIKPDELKLLLLKLERRLKELDDEEHTRSISTHTLLLMVRDPAPKAIKELLCRRDWNCNIGKKVSITFTDETSPKLRGIMKGSHSSLGLSVEVKGKQQTLPLNFIQKVELI</sequence>
<name>A0A9W5TBQ0_BABOV</name>
<dbReference type="AlphaFoldDB" id="A0A9W5TBQ0"/>
<gene>
    <name evidence="1" type="ORF">BaOVIS_018300</name>
</gene>
<dbReference type="Proteomes" id="UP001057455">
    <property type="component" value="Unassembled WGS sequence"/>
</dbReference>
<evidence type="ECO:0000313" key="1">
    <source>
        <dbReference type="EMBL" id="GFE54426.1"/>
    </source>
</evidence>
<comment type="caution">
    <text evidence="1">The sequence shown here is derived from an EMBL/GenBank/DDBJ whole genome shotgun (WGS) entry which is preliminary data.</text>
</comment>
<reference evidence="1" key="1">
    <citation type="submission" date="2019-12" db="EMBL/GenBank/DDBJ databases">
        <title>Genome sequence of Babesia ovis.</title>
        <authorList>
            <person name="Yamagishi J."/>
            <person name="Sevinc F."/>
            <person name="Xuan X."/>
        </authorList>
    </citation>
    <scope>NUCLEOTIDE SEQUENCE</scope>
    <source>
        <strain evidence="1">Selcuk</strain>
    </source>
</reference>
<protein>
    <submittedName>
        <fullName evidence="1">Uncharacterized protein</fullName>
    </submittedName>
</protein>
<dbReference type="EMBL" id="BLIY01000016">
    <property type="protein sequence ID" value="GFE54426.1"/>
    <property type="molecule type" value="Genomic_DNA"/>
</dbReference>
<keyword evidence="2" id="KW-1185">Reference proteome</keyword>
<evidence type="ECO:0000313" key="2">
    <source>
        <dbReference type="Proteomes" id="UP001057455"/>
    </source>
</evidence>
<organism evidence="1 2">
    <name type="scientific">Babesia ovis</name>
    <dbReference type="NCBI Taxonomy" id="5869"/>
    <lineage>
        <taxon>Eukaryota</taxon>
        <taxon>Sar</taxon>
        <taxon>Alveolata</taxon>
        <taxon>Apicomplexa</taxon>
        <taxon>Aconoidasida</taxon>
        <taxon>Piroplasmida</taxon>
        <taxon>Babesiidae</taxon>
        <taxon>Babesia</taxon>
    </lineage>
</organism>
<accession>A0A9W5TBQ0</accession>
<dbReference type="OrthoDB" id="361577at2759"/>